<evidence type="ECO:0000256" key="3">
    <source>
        <dbReference type="ARBA" id="ARBA00022729"/>
    </source>
</evidence>
<dbReference type="PROSITE" id="PS51257">
    <property type="entry name" value="PROKAR_LIPOPROTEIN"/>
    <property type="match status" value="1"/>
</dbReference>
<dbReference type="Pfam" id="PF08085">
    <property type="entry name" value="Entericidin"/>
    <property type="match status" value="1"/>
</dbReference>
<keyword evidence="4" id="KW-0472">Membrane</keyword>
<dbReference type="GO" id="GO:0016020">
    <property type="term" value="C:membrane"/>
    <property type="evidence" value="ECO:0007669"/>
    <property type="project" value="InterPro"/>
</dbReference>
<name>A0A1X6ZWE2_9RHOB</name>
<organism evidence="7 8">
    <name type="scientific">Roseovarius gaetbuli</name>
    <dbReference type="NCBI Taxonomy" id="1356575"/>
    <lineage>
        <taxon>Bacteria</taxon>
        <taxon>Pseudomonadati</taxon>
        <taxon>Pseudomonadota</taxon>
        <taxon>Alphaproteobacteria</taxon>
        <taxon>Rhodobacterales</taxon>
        <taxon>Roseobacteraceae</taxon>
        <taxon>Roseovarius</taxon>
    </lineage>
</organism>
<dbReference type="EMBL" id="FWFJ01000034">
    <property type="protein sequence ID" value="SLN63774.1"/>
    <property type="molecule type" value="Genomic_DNA"/>
</dbReference>
<evidence type="ECO:0000256" key="1">
    <source>
        <dbReference type="ARBA" id="ARBA00010296"/>
    </source>
</evidence>
<keyword evidence="6" id="KW-0449">Lipoprotein</keyword>
<comment type="similarity">
    <text evidence="1">Belongs to the EcnA/EcnB lipoprotein family.</text>
</comment>
<keyword evidence="2" id="KW-1003">Cell membrane</keyword>
<keyword evidence="3" id="KW-0732">Signal</keyword>
<reference evidence="8" key="1">
    <citation type="submission" date="2017-03" db="EMBL/GenBank/DDBJ databases">
        <authorList>
            <person name="Rodrigo-Torres L."/>
            <person name="Arahal R.D."/>
            <person name="Lucena T."/>
        </authorList>
    </citation>
    <scope>NUCLEOTIDE SEQUENCE [LARGE SCALE GENOMIC DNA]</scope>
    <source>
        <strain evidence="8">CECT 8370</strain>
    </source>
</reference>
<accession>A0A1X6ZWE2</accession>
<keyword evidence="8" id="KW-1185">Reference proteome</keyword>
<gene>
    <name evidence="7" type="ORF">ROG8370_02932</name>
</gene>
<dbReference type="InterPro" id="IPR012556">
    <property type="entry name" value="Entericidin"/>
</dbReference>
<keyword evidence="5" id="KW-0564">Palmitate</keyword>
<dbReference type="GO" id="GO:0009636">
    <property type="term" value="P:response to toxic substance"/>
    <property type="evidence" value="ECO:0007669"/>
    <property type="project" value="InterPro"/>
</dbReference>
<evidence type="ECO:0000256" key="2">
    <source>
        <dbReference type="ARBA" id="ARBA00022475"/>
    </source>
</evidence>
<evidence type="ECO:0000256" key="5">
    <source>
        <dbReference type="ARBA" id="ARBA00023139"/>
    </source>
</evidence>
<protein>
    <submittedName>
        <fullName evidence="7">Entericidin EcnA/B family protein</fullName>
    </submittedName>
</protein>
<dbReference type="AlphaFoldDB" id="A0A1X6ZWE2"/>
<dbReference type="Proteomes" id="UP000194012">
    <property type="component" value="Unassembled WGS sequence"/>
</dbReference>
<dbReference type="RefSeq" id="WP_139838169.1">
    <property type="nucleotide sequence ID" value="NZ_FWFJ01000034.1"/>
</dbReference>
<proteinExistence type="inferred from homology"/>
<evidence type="ECO:0000256" key="4">
    <source>
        <dbReference type="ARBA" id="ARBA00023136"/>
    </source>
</evidence>
<evidence type="ECO:0000313" key="8">
    <source>
        <dbReference type="Proteomes" id="UP000194012"/>
    </source>
</evidence>
<sequence length="39" mass="3998">MRMIALGLIAVLGLAGCETIQGAGRDIQNAGQTLEKAVN</sequence>
<evidence type="ECO:0000256" key="6">
    <source>
        <dbReference type="ARBA" id="ARBA00023288"/>
    </source>
</evidence>
<evidence type="ECO:0000313" key="7">
    <source>
        <dbReference type="EMBL" id="SLN63774.1"/>
    </source>
</evidence>